<sequence length="1189" mass="126959">MFRTLLLTGCLLVTTLSAQSAFQLKSFSGPSDGVNGRHAVLRLDPTALRRQLVAKAGRISLPLPDGTVASFSVENSPVFEPALAARYPDIGSYRIEGPWGAGRIAVSPLQVDILVPGPDGLYAIQQEDDGDRYLAFYSRQYAGEEFGLPLSCGYVASDVEKEGERSAGAKVSGKSKAVPRELRQYDLVMTNTGEFANQVGGTKAAVLAAFNTAVSTVNVIFEREVGVRMNLLAASESAIFLDPDTDPFTDSDEGTGLLEQVIEAFRGANVPSDSYDLGHVMTSRCVDVGGVVSGLACSGSKTRGVTCLQGNNVARTAERVMAHEIAHQFSVSHSWNNCPGSDNQRAGNTAFEPGSGSTIMSYAGACGNQNIAGPDPYYHTGSLEQFLDFTREGGAAGCATVIQTANETPEVVLDYEDDFYIPKSTPFRLTGTATDANDPPEQLTYTWEEYDLGPVTDIYEPEGSAPLFRSVPPSETGFTRYFPRVDRVANQIEAADEFLPDYERELTFRLTARDNNAEAGGVDWAAVTFSVADIGPFVVNDPAVGNGQDFRVGELREITWNVAGTDGFPVFARSVNLLLSGDGGFTFDYLLASEVANTGSAYITVPDTLGDAMRIVVEAADNVFYNMNATDFSIRPAEQPSYTLASDLNYASVCLPESLTATFTAGSVLGYAEPISLSVDSALLPAGMEVSFDDAQILPGQTARLTLDLENVTVSDRIIVPVLVTSGGADTVRREIVLDVVANDFSDLALAGPPDGTEGIVLTTDFEWTGSVNAEQYEIQVATSPSFAPATLVASAEDLTRTTFTPEDFFLANAIYYWRVRPVNSCGPGPWIAVNSFKTVSSRCEVVASADTPVALPGSGGAFSRKSVISVDQRGTISDLNLPNVQVNYQFASKVSLSLTSPAGTTVALYSENCFSTNAINLGFDDDAPVGVACPPDDQRVFQPVGDLSDFAGEETFGDWVLTVAVSETNGAAGQIIGWDLEFCADLQASPPQMLVNEPTRVQPLGRNAVLRSELEIVGSSSDPIGTVFVLTSTPTLGTLERNGQELMVGDTFTQADINAERIVYESRDTARLTDAFGFVVDAADGGYLPTTYHGIELTADAINAVAYPTALEQSLVVFPNPTPGNLSLEWNTTGGGKLLLELFDPAGRPVERREVEAGARTTKLDVSHLPPGVYLLRLGTAVRRVVRR</sequence>
<dbReference type="Pfam" id="PF18962">
    <property type="entry name" value="Por_Secre_tail"/>
    <property type="match status" value="1"/>
</dbReference>
<keyword evidence="6" id="KW-1185">Reference proteome</keyword>
<dbReference type="SUPFAM" id="SSF55486">
    <property type="entry name" value="Metalloproteases ('zincins'), catalytic domain"/>
    <property type="match status" value="1"/>
</dbReference>
<dbReference type="GO" id="GO:0004252">
    <property type="term" value="F:serine-type endopeptidase activity"/>
    <property type="evidence" value="ECO:0007669"/>
    <property type="project" value="InterPro"/>
</dbReference>
<keyword evidence="1" id="KW-0645">Protease</keyword>
<dbReference type="OrthoDB" id="9792152at2"/>
<dbReference type="Proteomes" id="UP000237662">
    <property type="component" value="Unassembled WGS sequence"/>
</dbReference>
<proteinExistence type="predicted"/>
<dbReference type="PROSITE" id="PS51829">
    <property type="entry name" value="P_HOMO_B"/>
    <property type="match status" value="1"/>
</dbReference>
<dbReference type="InterPro" id="IPR013783">
    <property type="entry name" value="Ig-like_fold"/>
</dbReference>
<name>A0A2S6I1V2_9BACT</name>
<evidence type="ECO:0000256" key="3">
    <source>
        <dbReference type="SAM" id="SignalP"/>
    </source>
</evidence>
<feature type="domain" description="P/Homo B" evidence="4">
    <location>
        <begin position="839"/>
        <end position="992"/>
    </location>
</feature>
<evidence type="ECO:0000259" key="4">
    <source>
        <dbReference type="PROSITE" id="PS51829"/>
    </source>
</evidence>
<dbReference type="RefSeq" id="WP_104419645.1">
    <property type="nucleotide sequence ID" value="NZ_PTJC01000006.1"/>
</dbReference>
<comment type="caution">
    <text evidence="5">The sequence shown here is derived from an EMBL/GenBank/DDBJ whole genome shotgun (WGS) entry which is preliminary data.</text>
</comment>
<protein>
    <submittedName>
        <fullName evidence="5">Putative secreted protein (Por secretion system target)</fullName>
    </submittedName>
</protein>
<gene>
    <name evidence="5" type="ORF">CLV84_2021</name>
</gene>
<dbReference type="Pfam" id="PF16184">
    <property type="entry name" value="Cadherin_3"/>
    <property type="match status" value="1"/>
</dbReference>
<feature type="chain" id="PRO_5015480534" evidence="3">
    <location>
        <begin position="21"/>
        <end position="1189"/>
    </location>
</feature>
<dbReference type="InterPro" id="IPR039005">
    <property type="entry name" value="CSPG_rpt"/>
</dbReference>
<dbReference type="Gene3D" id="3.40.390.10">
    <property type="entry name" value="Collagenase (Catalytic Domain)"/>
    <property type="match status" value="1"/>
</dbReference>
<dbReference type="NCBIfam" id="TIGR04183">
    <property type="entry name" value="Por_Secre_tail"/>
    <property type="match status" value="1"/>
</dbReference>
<dbReference type="GO" id="GO:0008237">
    <property type="term" value="F:metallopeptidase activity"/>
    <property type="evidence" value="ECO:0007669"/>
    <property type="project" value="InterPro"/>
</dbReference>
<keyword evidence="2" id="KW-0378">Hydrolase</keyword>
<reference evidence="5 6" key="1">
    <citation type="submission" date="2018-02" db="EMBL/GenBank/DDBJ databases">
        <title>Genomic Encyclopedia of Archaeal and Bacterial Type Strains, Phase II (KMG-II): from individual species to whole genera.</title>
        <authorList>
            <person name="Goeker M."/>
        </authorList>
    </citation>
    <scope>NUCLEOTIDE SEQUENCE [LARGE SCALE GENOMIC DNA]</scope>
    <source>
        <strain evidence="5 6">DSM 29526</strain>
    </source>
</reference>
<evidence type="ECO:0000313" key="6">
    <source>
        <dbReference type="Proteomes" id="UP000237662"/>
    </source>
</evidence>
<organism evidence="5 6">
    <name type="scientific">Neolewinella xylanilytica</name>
    <dbReference type="NCBI Taxonomy" id="1514080"/>
    <lineage>
        <taxon>Bacteria</taxon>
        <taxon>Pseudomonadati</taxon>
        <taxon>Bacteroidota</taxon>
        <taxon>Saprospiria</taxon>
        <taxon>Saprospirales</taxon>
        <taxon>Lewinellaceae</taxon>
        <taxon>Neolewinella</taxon>
    </lineage>
</organism>
<dbReference type="InterPro" id="IPR026444">
    <property type="entry name" value="Secre_tail"/>
</dbReference>
<dbReference type="InterPro" id="IPR008979">
    <property type="entry name" value="Galactose-bd-like_sf"/>
</dbReference>
<dbReference type="InterPro" id="IPR002884">
    <property type="entry name" value="P_dom"/>
</dbReference>
<dbReference type="SUPFAM" id="SSF49785">
    <property type="entry name" value="Galactose-binding domain-like"/>
    <property type="match status" value="1"/>
</dbReference>
<dbReference type="Gene3D" id="2.60.40.10">
    <property type="entry name" value="Immunoglobulins"/>
    <property type="match status" value="1"/>
</dbReference>
<accession>A0A2S6I1V2</accession>
<evidence type="ECO:0000256" key="2">
    <source>
        <dbReference type="ARBA" id="ARBA00022801"/>
    </source>
</evidence>
<dbReference type="GO" id="GO:0006508">
    <property type="term" value="P:proteolysis"/>
    <property type="evidence" value="ECO:0007669"/>
    <property type="project" value="UniProtKB-KW"/>
</dbReference>
<evidence type="ECO:0000256" key="1">
    <source>
        <dbReference type="ARBA" id="ARBA00022670"/>
    </source>
</evidence>
<dbReference type="Gene3D" id="2.60.120.260">
    <property type="entry name" value="Galactose-binding domain-like"/>
    <property type="match status" value="1"/>
</dbReference>
<keyword evidence="3" id="KW-0732">Signal</keyword>
<dbReference type="EMBL" id="PTJC01000006">
    <property type="protein sequence ID" value="PPK85130.1"/>
    <property type="molecule type" value="Genomic_DNA"/>
</dbReference>
<dbReference type="Pfam" id="PF13583">
    <property type="entry name" value="Reprolysin_4"/>
    <property type="match status" value="1"/>
</dbReference>
<evidence type="ECO:0000313" key="5">
    <source>
        <dbReference type="EMBL" id="PPK85130.1"/>
    </source>
</evidence>
<feature type="signal peptide" evidence="3">
    <location>
        <begin position="1"/>
        <end position="20"/>
    </location>
</feature>
<dbReference type="PROSITE" id="PS51854">
    <property type="entry name" value="CSPG"/>
    <property type="match status" value="1"/>
</dbReference>
<dbReference type="AlphaFoldDB" id="A0A2S6I1V2"/>
<dbReference type="InterPro" id="IPR024079">
    <property type="entry name" value="MetalloPept_cat_dom_sf"/>
</dbReference>